<dbReference type="Proteomes" id="UP000706039">
    <property type="component" value="Unassembled WGS sequence"/>
</dbReference>
<evidence type="ECO:0000256" key="1">
    <source>
        <dbReference type="ARBA" id="ARBA00006096"/>
    </source>
</evidence>
<dbReference type="RefSeq" id="WP_222988675.1">
    <property type="nucleotide sequence ID" value="NZ_JAINVV010000003.1"/>
</dbReference>
<keyword evidence="3" id="KW-0732">Signal</keyword>
<dbReference type="PRINTS" id="PR00922">
    <property type="entry name" value="DADACBPTASE3"/>
</dbReference>
<dbReference type="GO" id="GO:0009002">
    <property type="term" value="F:serine-type D-Ala-D-Ala carboxypeptidase activity"/>
    <property type="evidence" value="ECO:0007669"/>
    <property type="project" value="UniProtKB-EC"/>
</dbReference>
<keyword evidence="4" id="KW-0645">Protease</keyword>
<evidence type="ECO:0000256" key="3">
    <source>
        <dbReference type="SAM" id="SignalP"/>
    </source>
</evidence>
<dbReference type="Gene3D" id="3.40.710.10">
    <property type="entry name" value="DD-peptidase/beta-lactamase superfamily"/>
    <property type="match status" value="1"/>
</dbReference>
<keyword evidence="5" id="KW-1185">Reference proteome</keyword>
<evidence type="ECO:0000313" key="5">
    <source>
        <dbReference type="Proteomes" id="UP000706039"/>
    </source>
</evidence>
<dbReference type="InterPro" id="IPR012338">
    <property type="entry name" value="Beta-lactam/transpept-like"/>
</dbReference>
<proteinExistence type="inferred from homology"/>
<keyword evidence="2 4" id="KW-0378">Hydrolase</keyword>
<dbReference type="PANTHER" id="PTHR30023:SF0">
    <property type="entry name" value="PENICILLIN-SENSITIVE CARBOXYPEPTIDASE A"/>
    <property type="match status" value="1"/>
</dbReference>
<feature type="chain" id="PRO_5047449027" evidence="3">
    <location>
        <begin position="26"/>
        <end position="491"/>
    </location>
</feature>
<organism evidence="4 5">
    <name type="scientific">Sphingomonas colocasiae</name>
    <dbReference type="NCBI Taxonomy" id="1848973"/>
    <lineage>
        <taxon>Bacteria</taxon>
        <taxon>Pseudomonadati</taxon>
        <taxon>Pseudomonadota</taxon>
        <taxon>Alphaproteobacteria</taxon>
        <taxon>Sphingomonadales</taxon>
        <taxon>Sphingomonadaceae</taxon>
        <taxon>Sphingomonas</taxon>
    </lineage>
</organism>
<dbReference type="EC" id="3.4.16.4" evidence="4"/>
<dbReference type="PANTHER" id="PTHR30023">
    <property type="entry name" value="D-ALANYL-D-ALANINE CARBOXYPEPTIDASE"/>
    <property type="match status" value="1"/>
</dbReference>
<dbReference type="SUPFAM" id="SSF56601">
    <property type="entry name" value="beta-lactamase/transpeptidase-like"/>
    <property type="match status" value="1"/>
</dbReference>
<comment type="similarity">
    <text evidence="1">Belongs to the peptidase S13 family.</text>
</comment>
<accession>A0ABS7PM74</accession>
<dbReference type="Pfam" id="PF02113">
    <property type="entry name" value="Peptidase_S13"/>
    <property type="match status" value="1"/>
</dbReference>
<dbReference type="InterPro" id="IPR000667">
    <property type="entry name" value="Peptidase_S13"/>
</dbReference>
<comment type="caution">
    <text evidence="4">The sequence shown here is derived from an EMBL/GenBank/DDBJ whole genome shotgun (WGS) entry which is preliminary data.</text>
</comment>
<gene>
    <name evidence="4" type="primary">dacB</name>
    <name evidence="4" type="ORF">K7G82_04640</name>
</gene>
<dbReference type="EMBL" id="JAINVV010000003">
    <property type="protein sequence ID" value="MBY8821567.1"/>
    <property type="molecule type" value="Genomic_DNA"/>
</dbReference>
<reference evidence="4 5" key="1">
    <citation type="submission" date="2021-08" db="EMBL/GenBank/DDBJ databases">
        <authorList>
            <person name="Tuo L."/>
        </authorList>
    </citation>
    <scope>NUCLEOTIDE SEQUENCE [LARGE SCALE GENOMIC DNA]</scope>
    <source>
        <strain evidence="4 5">JCM 31229</strain>
    </source>
</reference>
<feature type="signal peptide" evidence="3">
    <location>
        <begin position="1"/>
        <end position="25"/>
    </location>
</feature>
<dbReference type="NCBIfam" id="TIGR00666">
    <property type="entry name" value="PBP4"/>
    <property type="match status" value="1"/>
</dbReference>
<evidence type="ECO:0000256" key="2">
    <source>
        <dbReference type="ARBA" id="ARBA00022801"/>
    </source>
</evidence>
<keyword evidence="4" id="KW-0121">Carboxypeptidase</keyword>
<protein>
    <submittedName>
        <fullName evidence="4">D-alanyl-D-alanine carboxypeptidase/D-alanyl-D-alanine-endopeptidase</fullName>
        <ecNumber evidence="4">3.4.16.4</ecNumber>
    </submittedName>
</protein>
<name>A0ABS7PM74_9SPHN</name>
<sequence>MTTILNARRAASLFLILGTTAPAWAQTAPQTLQQRVEARLAEIGPGTRFGLVVTDENGRELIAIAPDDRFIPASNTKMYSTALAFHRLSGFDQPDAASGTAVHIEPAARGQSDVILEGRGDARMSSAADCTVDCLSTLADAVAARTRTVRNVIGDDSIYPDQRWGAGMAWNNIQTRSGTAASALTIDDNELPMLVKPAVIGAAPKIEIEPYYEIENRATTVAAGETKLSFTREPNGRTVRVTGTIATGAEPEQMRLAVDDPAHFAAWRLKRMLEARGVRVKGSVEVRHRPMMPSDDPTVRDGAPAAKPPLRQALATLAPAPFIEDLTHTNKVSQNLHAELTLRRVAYAVGSGSSADGIAAVQAMLTEAGVPRTAYDFSDGSGMSTYNRVAPRGMTIFLRWIAAQPWGATWRTTLPIAGIDGTLSKRFKGTALEGKLFAKTGTLNASSALSGYMVARSGKTLSFSIFANDMPQGVAATGTMDAALEMIAAEN</sequence>
<evidence type="ECO:0000313" key="4">
    <source>
        <dbReference type="EMBL" id="MBY8821567.1"/>
    </source>
</evidence>